<evidence type="ECO:0000313" key="1">
    <source>
        <dbReference type="EMBL" id="EEJ42502.1"/>
    </source>
</evidence>
<accession>C2KJZ9</accession>
<gene>
    <name evidence="1" type="ORF">HMPREF0555_0965</name>
</gene>
<name>C2KJZ9_LEUMC</name>
<dbReference type="EMBL" id="ACKV01000042">
    <property type="protein sequence ID" value="EEJ42502.1"/>
    <property type="molecule type" value="Genomic_DNA"/>
</dbReference>
<proteinExistence type="predicted"/>
<comment type="caution">
    <text evidence="1">The sequence shown here is derived from an EMBL/GenBank/DDBJ whole genome shotgun (WGS) entry which is preliminary data.</text>
</comment>
<reference evidence="1 2" key="1">
    <citation type="submission" date="2009-04" db="EMBL/GenBank/DDBJ databases">
        <authorList>
            <person name="Qin X."/>
            <person name="Bachman B."/>
            <person name="Battles P."/>
            <person name="Bell A."/>
            <person name="Bess C."/>
            <person name="Bickham C."/>
            <person name="Chaboub L."/>
            <person name="Chen D."/>
            <person name="Coyle M."/>
            <person name="Deiros D.R."/>
            <person name="Dinh H."/>
            <person name="Forbes L."/>
            <person name="Fowler G."/>
            <person name="Francisco L."/>
            <person name="Fu Q."/>
            <person name="Gubbala S."/>
            <person name="Hale W."/>
            <person name="Han Y."/>
            <person name="Hemphill L."/>
            <person name="Highlander S.K."/>
            <person name="Hirani K."/>
            <person name="Hogues M."/>
            <person name="Jackson L."/>
            <person name="Jakkamsetti A."/>
            <person name="Javaid M."/>
            <person name="Jiang H."/>
            <person name="Korchina V."/>
            <person name="Kovar C."/>
            <person name="Lara F."/>
            <person name="Lee S."/>
            <person name="Mata R."/>
            <person name="Mathew T."/>
            <person name="Moen C."/>
            <person name="Morales K."/>
            <person name="Munidasa M."/>
            <person name="Nazareth L."/>
            <person name="Ngo R."/>
            <person name="Nguyen L."/>
            <person name="Okwuonu G."/>
            <person name="Ongeri F."/>
            <person name="Patil S."/>
            <person name="Petrosino J."/>
            <person name="Pham C."/>
            <person name="Pham P."/>
            <person name="Pu L.-L."/>
            <person name="Puazo M."/>
            <person name="Raj R."/>
            <person name="Reid J."/>
            <person name="Rouhana J."/>
            <person name="Saada N."/>
            <person name="Shang Y."/>
            <person name="Simmons D."/>
            <person name="Thornton R."/>
            <person name="Warren J."/>
            <person name="Weissenberger G."/>
            <person name="Zhang J."/>
            <person name="Zhang L."/>
            <person name="Zhou C."/>
            <person name="Zhu D."/>
            <person name="Muzny D."/>
            <person name="Worley K."/>
            <person name="Gibbs R."/>
        </authorList>
    </citation>
    <scope>NUCLEOTIDE SEQUENCE [LARGE SCALE GENOMIC DNA]</scope>
    <source>
        <strain evidence="1 2">ATCC 19254</strain>
    </source>
</reference>
<dbReference type="HOGENOM" id="CLU_3374439_0_0_9"/>
<sequence length="34" mass="3760">MTLLIIVAVGLIGFSLKKVLRVGQPQPVRVKNDR</sequence>
<organism evidence="1 2">
    <name type="scientific">Leuconostoc mesenteroides subsp. cremoris ATCC 19254</name>
    <dbReference type="NCBI Taxonomy" id="586220"/>
    <lineage>
        <taxon>Bacteria</taxon>
        <taxon>Bacillati</taxon>
        <taxon>Bacillota</taxon>
        <taxon>Bacilli</taxon>
        <taxon>Lactobacillales</taxon>
        <taxon>Lactobacillaceae</taxon>
        <taxon>Leuconostoc</taxon>
    </lineage>
</organism>
<dbReference type="AlphaFoldDB" id="C2KJZ9"/>
<protein>
    <submittedName>
        <fullName evidence="1">Uncharacterized protein</fullName>
    </submittedName>
</protein>
<dbReference type="Proteomes" id="UP000004283">
    <property type="component" value="Unassembled WGS sequence"/>
</dbReference>
<evidence type="ECO:0000313" key="2">
    <source>
        <dbReference type="Proteomes" id="UP000004283"/>
    </source>
</evidence>